<protein>
    <recommendedName>
        <fullName evidence="5">ATPase</fullName>
    </recommendedName>
</protein>
<dbReference type="AlphaFoldDB" id="A0A1X2H8W5"/>
<evidence type="ECO:0008006" key="5">
    <source>
        <dbReference type="Google" id="ProtNLM"/>
    </source>
</evidence>
<keyword evidence="4" id="KW-1185">Reference proteome</keyword>
<dbReference type="OrthoDB" id="189459at2759"/>
<dbReference type="Proteomes" id="UP000242180">
    <property type="component" value="Unassembled WGS sequence"/>
</dbReference>
<dbReference type="EMBL" id="MCGN01000007">
    <property type="protein sequence ID" value="ORY94520.1"/>
    <property type="molecule type" value="Genomic_DNA"/>
</dbReference>
<dbReference type="PANTHER" id="PTHR38149">
    <property type="entry name" value="ATPASE"/>
    <property type="match status" value="1"/>
</dbReference>
<dbReference type="Pfam" id="PF20446">
    <property type="entry name" value="ABC_N"/>
    <property type="match status" value="1"/>
</dbReference>
<feature type="domain" description="ATPase of the ABC class C-terminal" evidence="1">
    <location>
        <begin position="252"/>
        <end position="523"/>
    </location>
</feature>
<organism evidence="3 4">
    <name type="scientific">Syncephalastrum racemosum</name>
    <name type="common">Filamentous fungus</name>
    <dbReference type="NCBI Taxonomy" id="13706"/>
    <lineage>
        <taxon>Eukaryota</taxon>
        <taxon>Fungi</taxon>
        <taxon>Fungi incertae sedis</taxon>
        <taxon>Mucoromycota</taxon>
        <taxon>Mucoromycotina</taxon>
        <taxon>Mucoromycetes</taxon>
        <taxon>Mucorales</taxon>
        <taxon>Syncephalastraceae</taxon>
        <taxon>Syncephalastrum</taxon>
    </lineage>
</organism>
<evidence type="ECO:0000313" key="4">
    <source>
        <dbReference type="Proteomes" id="UP000242180"/>
    </source>
</evidence>
<sequence>MVFRSFLSEEVFRGKVANWTGLRSLLLRSTQSHFHTMGGRGRGAYYKAKYGGKRANRTQAEEHYQAPPARRRHKDQNDLHQILNAIDRRPYGNYKQLSADLYEFPFFTLRFDKIQSDPYAPPSRLRVFIKKTVAGFEDTFYSTPSRRIALQDFLSRRLFSQIADVNRFVRSGKGFHDVKGGAFECTQPQQKILNRNSVVVQDGYIEARFRLGLPARGRTIVSPNAMTSLHTHLPLLVDNALRRANFSEKELDDLENHCLVNEDQDWLRAQLKRLDLVCFIPDGAILPRQSGASDLPYDKANLVRFRSPESLRVDIQCPSGRELTGMGVRRGITMIAGGGYHGKSTLLSAIMNGIYNHIPGDGREFIVSDPSLTQVQSEDGRPITGTNITPFINNLPFDMDTSAFTTENASGSTSMAAGIQELLEVGCQAIVFDEDTCATNFMIRDKRMQLIIAKENEPITPLIYKIRAMYIERGVSSILVIGGCGDYVDKADCILEMRNYTCRDITASAKAIAAQYPSPLEDEGGPDYGHISHREIQLPDVLLGKYKTQVDGASFGDSTTFTLPSGRIAEEAQMRMIVSLLRFLRRRQKLSGQPIGVEPALKEIYTKMGQAPVVDTEKCVITSEYDFMQEDEDVVDGSLAHASPFQTVQALNRLRGMKFLR</sequence>
<dbReference type="InParanoid" id="A0A1X2H8W5"/>
<accession>A0A1X2H8W5</accession>
<feature type="domain" description="ATPase of the ABC class N-terminal" evidence="2">
    <location>
        <begin position="77"/>
        <end position="242"/>
    </location>
</feature>
<dbReference type="PANTHER" id="PTHR38149:SF1">
    <property type="entry name" value="ATPASE"/>
    <property type="match status" value="1"/>
</dbReference>
<dbReference type="InterPro" id="IPR046834">
    <property type="entry name" value="ABC_ATPase_C"/>
</dbReference>
<evidence type="ECO:0000259" key="1">
    <source>
        <dbReference type="Pfam" id="PF09818"/>
    </source>
</evidence>
<proteinExistence type="predicted"/>
<gene>
    <name evidence="3" type="ORF">BCR43DRAFT_494151</name>
</gene>
<dbReference type="Pfam" id="PF09818">
    <property type="entry name" value="ABC_ATPase"/>
    <property type="match status" value="1"/>
</dbReference>
<dbReference type="InterPro" id="IPR019195">
    <property type="entry name" value="ABC_ATPase_put"/>
</dbReference>
<evidence type="ECO:0000313" key="3">
    <source>
        <dbReference type="EMBL" id="ORY94520.1"/>
    </source>
</evidence>
<comment type="caution">
    <text evidence="3">The sequence shown here is derived from an EMBL/GenBank/DDBJ whole genome shotgun (WGS) entry which is preliminary data.</text>
</comment>
<evidence type="ECO:0000259" key="2">
    <source>
        <dbReference type="Pfam" id="PF20446"/>
    </source>
</evidence>
<reference evidence="3 4" key="1">
    <citation type="submission" date="2016-07" db="EMBL/GenBank/DDBJ databases">
        <title>Pervasive Adenine N6-methylation of Active Genes in Fungi.</title>
        <authorList>
            <consortium name="DOE Joint Genome Institute"/>
            <person name="Mondo S.J."/>
            <person name="Dannebaum R.O."/>
            <person name="Kuo R.C."/>
            <person name="Labutti K."/>
            <person name="Haridas S."/>
            <person name="Kuo A."/>
            <person name="Salamov A."/>
            <person name="Ahrendt S.R."/>
            <person name="Lipzen A."/>
            <person name="Sullivan W."/>
            <person name="Andreopoulos W.B."/>
            <person name="Clum A."/>
            <person name="Lindquist E."/>
            <person name="Daum C."/>
            <person name="Ramamoorthy G.K."/>
            <person name="Gryganskyi A."/>
            <person name="Culley D."/>
            <person name="Magnuson J.K."/>
            <person name="James T.Y."/>
            <person name="O'Malley M.A."/>
            <person name="Stajich J.E."/>
            <person name="Spatafora J.W."/>
            <person name="Visel A."/>
            <person name="Grigoriev I.V."/>
        </authorList>
    </citation>
    <scope>NUCLEOTIDE SEQUENCE [LARGE SCALE GENOMIC DNA]</scope>
    <source>
        <strain evidence="3 4">NRRL 2496</strain>
    </source>
</reference>
<dbReference type="InterPro" id="IPR046833">
    <property type="entry name" value="ABC_N"/>
</dbReference>
<dbReference type="OMA" id="IRDRRMQ"/>
<name>A0A1X2H8W5_SYNRA</name>